<evidence type="ECO:0000313" key="2">
    <source>
        <dbReference type="Proteomes" id="UP001153954"/>
    </source>
</evidence>
<dbReference type="Proteomes" id="UP001153954">
    <property type="component" value="Unassembled WGS sequence"/>
</dbReference>
<proteinExistence type="predicted"/>
<name>A0AAU9TNY2_EUPED</name>
<sequence>METQRSYASVAAAAPQRQQVRTATLHSIVISSKDEKHTSEQVLSKVRETINAKEGWVTVEKDVLKHNSDEDVLKAIRNQNRALFDGLDMKGDRLQVKYHRRARNPLTAHVVLSASPALWRRITEKGSVHIDLQRVRAEDQTPLVQCTRCLGCGHDRRKWWDDIARSTIAYC</sequence>
<comment type="caution">
    <text evidence="1">The sequence shown here is derived from an EMBL/GenBank/DDBJ whole genome shotgun (WGS) entry which is preliminary data.</text>
</comment>
<dbReference type="AlphaFoldDB" id="A0AAU9TNY2"/>
<keyword evidence="2" id="KW-1185">Reference proteome</keyword>
<evidence type="ECO:0000313" key="1">
    <source>
        <dbReference type="EMBL" id="CAH2088586.1"/>
    </source>
</evidence>
<protein>
    <submittedName>
        <fullName evidence="1">Uncharacterized protein</fullName>
    </submittedName>
</protein>
<dbReference type="EMBL" id="CAKOGL010000007">
    <property type="protein sequence ID" value="CAH2088586.1"/>
    <property type="molecule type" value="Genomic_DNA"/>
</dbReference>
<organism evidence="1 2">
    <name type="scientific">Euphydryas editha</name>
    <name type="common">Edith's checkerspot</name>
    <dbReference type="NCBI Taxonomy" id="104508"/>
    <lineage>
        <taxon>Eukaryota</taxon>
        <taxon>Metazoa</taxon>
        <taxon>Ecdysozoa</taxon>
        <taxon>Arthropoda</taxon>
        <taxon>Hexapoda</taxon>
        <taxon>Insecta</taxon>
        <taxon>Pterygota</taxon>
        <taxon>Neoptera</taxon>
        <taxon>Endopterygota</taxon>
        <taxon>Lepidoptera</taxon>
        <taxon>Glossata</taxon>
        <taxon>Ditrysia</taxon>
        <taxon>Papilionoidea</taxon>
        <taxon>Nymphalidae</taxon>
        <taxon>Nymphalinae</taxon>
        <taxon>Euphydryas</taxon>
    </lineage>
</organism>
<reference evidence="1" key="1">
    <citation type="submission" date="2022-03" db="EMBL/GenBank/DDBJ databases">
        <authorList>
            <person name="Tunstrom K."/>
        </authorList>
    </citation>
    <scope>NUCLEOTIDE SEQUENCE</scope>
</reference>
<gene>
    <name evidence="1" type="ORF">EEDITHA_LOCUS4731</name>
</gene>
<accession>A0AAU9TNY2</accession>